<dbReference type="EMBL" id="CP045503">
    <property type="protein sequence ID" value="QPG57851.1"/>
    <property type="molecule type" value="Genomic_DNA"/>
</dbReference>
<evidence type="ECO:0000256" key="1">
    <source>
        <dbReference type="ARBA" id="ARBA00004167"/>
    </source>
</evidence>
<gene>
    <name evidence="7" type="ORF">FM038_010580</name>
</gene>
<evidence type="ECO:0000313" key="7">
    <source>
        <dbReference type="EMBL" id="QPG57851.1"/>
    </source>
</evidence>
<evidence type="ECO:0000256" key="3">
    <source>
        <dbReference type="ARBA" id="ARBA00022989"/>
    </source>
</evidence>
<evidence type="ECO:0000256" key="4">
    <source>
        <dbReference type="ARBA" id="ARBA00023136"/>
    </source>
</evidence>
<keyword evidence="3 5" id="KW-1133">Transmembrane helix</keyword>
<dbReference type="InterPro" id="IPR007452">
    <property type="entry name" value="TamB_C"/>
</dbReference>
<feature type="transmembrane region" description="Helical" evidence="5">
    <location>
        <begin position="28"/>
        <end position="48"/>
    </location>
</feature>
<protein>
    <submittedName>
        <fullName evidence="7">Translocation/assembly module TamB domain-containing protein</fullName>
    </submittedName>
</protein>
<comment type="subcellular location">
    <subcellularLocation>
        <location evidence="1">Membrane</location>
        <topology evidence="1">Single-pass membrane protein</topology>
    </subcellularLocation>
</comment>
<accession>A0ABX6V5F6</accession>
<keyword evidence="2 5" id="KW-0812">Transmembrane</keyword>
<evidence type="ECO:0000313" key="8">
    <source>
        <dbReference type="Proteomes" id="UP000316416"/>
    </source>
</evidence>
<organism evidence="7 8">
    <name type="scientific">Shewanella eurypsychrophilus</name>
    <dbReference type="NCBI Taxonomy" id="2593656"/>
    <lineage>
        <taxon>Bacteria</taxon>
        <taxon>Pseudomonadati</taxon>
        <taxon>Pseudomonadota</taxon>
        <taxon>Gammaproteobacteria</taxon>
        <taxon>Alteromonadales</taxon>
        <taxon>Shewanellaceae</taxon>
        <taxon>Shewanella</taxon>
    </lineage>
</organism>
<dbReference type="Pfam" id="PF04357">
    <property type="entry name" value="TamB"/>
    <property type="match status" value="1"/>
</dbReference>
<feature type="domain" description="Translocation and assembly module TamB C-terminal" evidence="6">
    <location>
        <begin position="955"/>
        <end position="1293"/>
    </location>
</feature>
<dbReference type="PANTHER" id="PTHR36985:SF1">
    <property type="entry name" value="TRANSLOCATION AND ASSEMBLY MODULE SUBUNIT TAMB"/>
    <property type="match status" value="1"/>
</dbReference>
<sequence length="1295" mass="142196">MTHQVEQQDEASSVKSNRRYVLWRSFKGFCRTVIYIPLGILITVAILIGTDFGSRITVFVADSLVPDLDITYVDGAINNRLSLTNVHWKMVGVSVELDDLVLDWHPLCLLRKQLCVDELSASRVIVDVDTSIPAKEDETGIKANSSPIPNADHKVNTHIQAEEAGDDIHEEITLPFGIDLTKADLANVKVRVDDMHFNATRLQTRAQWQATGIRVNYLTSNGLLVDIPLSGDSAEQSKDKNEQAESWTMANLPQVFMPIPVFAEQVSLNNSHLRLGQRDDIFNKIEFEASYHSFLIHVEKLLVEHTYGNVILEGEISLIDDYPMDFIADINASNVKEVPSLSQQHLNLNVSGGFNKLSVEAKGQGDVDFSLNGDIALAEPRLAYQLSLTARQLGWPIDSNTYSAKDIELSTSGNTDSQKVSFSGRVNTPYHPILNVDTQLTHSGSRVDISHLRAKGLIGEVEASGHISYGNIISWDADINTIDFDMQQLALMLENPLPESFISGRLSTQGQVKDSQWHVAISRSELAGEIQGYPFELIGDLSLNEKFNLSAENLTFSALQSVLTISGTADENWAVNANLDIPDLNLWQADSSGSINAKINVSGENEHPEVFIYADVQQLQYTDIQLDHALIKGTYRPLDNQDFALSVRAGNLNYDSVKLDSITLGVKGDENKQKLRLETRGDYQVNTKVYSNFNRETETLQAEVRAFNIDSFLGAWSLEDALTVSWDNLKQTGLVTRFCLFNLNGKLCLDDPAELGENGDASLLFEGDVGAILAPLLPDNILWQAQAKLTSHIIWAENQKPQGALDLAFEPGHLSLNDNNRNVDIGYKTLALQARLDEEYLSTRLQFDSHDIASWEGKLDISVTPDRSLSGYTRLHKINLKALSEFLPQLETIEGNISSQLQIAGTLAKPSISGKLQLENGELLAAANPTLLEDIQISMSLSGQKAILEGQWQMGEGQAELSGSLDWSAEQFKGAIKLDGDNLAIIQPPFAIVNLSPNLTLNFNKDSFDVVGAIDVPSGHIKIVQLPEGGVAVSQDVVFNDRTSSGVVNQSPVALTTDIKINISDKLRIDGMGLRGKLIGTLDLKQEAFKPPLLYGDIRVIDGKYKFMGQTLDIKAGEVQFIGPLEVPNLNIEAVREIKDEDVVAGVRITGTPLKPVVTLFSSPAKEQAEILSYIIKGTGFHSNDNAQNSGLMLGAALTLTNQIGGGAVNNIGDSATGLIEKLGFSNVQLDANDDGRVAISGFIGDDLMVKYGYGVFNPGYEMTVRYYLLSQLYLETVSGTIEQSLDIYYNFDID</sequence>
<keyword evidence="4 5" id="KW-0472">Membrane</keyword>
<dbReference type="RefSeq" id="WP_142870717.1">
    <property type="nucleotide sequence ID" value="NZ_CP045503.2"/>
</dbReference>
<keyword evidence="8" id="KW-1185">Reference proteome</keyword>
<proteinExistence type="predicted"/>
<dbReference type="PANTHER" id="PTHR36985">
    <property type="entry name" value="TRANSLOCATION AND ASSEMBLY MODULE SUBUNIT TAMB"/>
    <property type="match status" value="1"/>
</dbReference>
<reference evidence="7" key="1">
    <citation type="submission" date="2021-07" db="EMBL/GenBank/DDBJ databases">
        <title>Shewanella sp. YLB-07 whole genome sequence.</title>
        <authorList>
            <person name="Yu L."/>
        </authorList>
    </citation>
    <scope>NUCLEOTIDE SEQUENCE</scope>
    <source>
        <strain evidence="7">YLB-08</strain>
    </source>
</reference>
<name>A0ABX6V5F6_9GAMM</name>
<evidence type="ECO:0000256" key="2">
    <source>
        <dbReference type="ARBA" id="ARBA00022692"/>
    </source>
</evidence>
<dbReference type="Proteomes" id="UP000316416">
    <property type="component" value="Chromosome"/>
</dbReference>
<evidence type="ECO:0000256" key="5">
    <source>
        <dbReference type="SAM" id="Phobius"/>
    </source>
</evidence>
<evidence type="ECO:0000259" key="6">
    <source>
        <dbReference type="Pfam" id="PF04357"/>
    </source>
</evidence>